<evidence type="ECO:0000313" key="4">
    <source>
        <dbReference type="EMBL" id="EST41496.1"/>
    </source>
</evidence>
<dbReference type="OrthoDB" id="10262929at2759"/>
<sequence>MSDGPASLLKINQLLEKYVTDSILTRSQQELFASRYQKAFDMLTQLVQNEQVHVQNIQDEQSAIQLSDDQLNAETRRQSQLSQQIFKLRSELQEQETSIFQQQDGTTKFSNEHTLLAEEKMILQQELEFIKREKQDQLRPQIALIEKEQKDLREALFNRGIVEKQMQGEFDQIRQNLETVELACKLTIEELNKAHTDLQRAQALPEKYKRQISLVKQAQSAASADCERRTGRVKLIDTEINKINDQKQGVENQIRDVKNQINHMKNDQIFNLQNEFDSLSKEIRNQKYLLKEITDLQIILSRKQNSAKMNKFMFMQQVEQLSKELKILEKKQQQKDIHLTRSLEQEKPLTEKILILTSELTTETTKNDTFMTQINYTRKEVQDLIVQYASELNLDDQFVQKLLDAHSQQKSSQQQIFSFIREIRDLQIETIAVQSQRSAASNKVARLSQSLKQTLSQLQIKDTEVDRLQVELASINAKINDFSKLYEKIKTQKNRLARLSQEAKLAISEVHEKIQVLKSETEVLTQESAGKQQLLQRQVFETRDAQRGVQTVRQELSNSKRLLREMHTVIARQISEIDALGSVIGKHEESIQGLMQAYYQAVEQRNYAGIQVIQRTDELCCLYEKLHTQEAVEKEAEAFMMAREEDCRTLQLLLNELQRDKELLNKNVQNDLPQVLQERQEIKNQLDDLRAENQQILEEIRTTAAITNNNGEVETILDLSSLYKENALLDGTLDQSVQNLQKQIGKKELPQKPPKQLKNKICATWNMVGSLDRVQPEILDSKQQNIEKRMQNVRETLLEKYVLDEELSKLVEDLERAIAQNKAAVPENALAECNEVRGRLQKTRRQLMAAISSVALEQANVFRLEQLKNELFEQVQQQDSFLKQGLAPSDEIEHEWMVQQQNNIEYARNRRFRDEQLAAQVPGLYESRAKVRFDSYMNAETGLPRPYGGNAPMAPPEQAPNVGRFYRAAKELEIEI</sequence>
<dbReference type="InterPro" id="IPR049270">
    <property type="entry name" value="CFAP58_CC"/>
</dbReference>
<reference evidence="4 5" key="1">
    <citation type="journal article" date="2014" name="PLoS Genet.">
        <title>The Genome of Spironucleus salmonicida Highlights a Fish Pathogen Adapted to Fluctuating Environments.</title>
        <authorList>
            <person name="Xu F."/>
            <person name="Jerlstrom-Hultqvist J."/>
            <person name="Einarsson E."/>
            <person name="Astvaldsson A."/>
            <person name="Svard S.G."/>
            <person name="Andersson J.O."/>
        </authorList>
    </citation>
    <scope>NUCLEOTIDE SEQUENCE</scope>
    <source>
        <strain evidence="5">ATCC 50377</strain>
    </source>
</reference>
<gene>
    <name evidence="4" type="ORF">SS50377_19225</name>
    <name evidence="5" type="ORF">SS50377_26652</name>
</gene>
<feature type="coiled-coil region" evidence="2">
    <location>
        <begin position="640"/>
        <end position="706"/>
    </location>
</feature>
<evidence type="ECO:0000259" key="3">
    <source>
        <dbReference type="Pfam" id="PF21771"/>
    </source>
</evidence>
<keyword evidence="1 2" id="KW-0175">Coiled coil</keyword>
<feature type="coiled-coil region" evidence="2">
    <location>
        <begin position="233"/>
        <end position="267"/>
    </location>
</feature>
<dbReference type="Proteomes" id="UP000018208">
    <property type="component" value="Unassembled WGS sequence"/>
</dbReference>
<organism evidence="4">
    <name type="scientific">Spironucleus salmonicida</name>
    <dbReference type="NCBI Taxonomy" id="348837"/>
    <lineage>
        <taxon>Eukaryota</taxon>
        <taxon>Metamonada</taxon>
        <taxon>Diplomonadida</taxon>
        <taxon>Hexamitidae</taxon>
        <taxon>Hexamitinae</taxon>
        <taxon>Spironucleus</taxon>
    </lineage>
</organism>
<evidence type="ECO:0000256" key="2">
    <source>
        <dbReference type="SAM" id="Coils"/>
    </source>
</evidence>
<dbReference type="PANTHER" id="PTHR32083">
    <property type="entry name" value="CILIA AND FLAGELLA-ASSOCIATED PROTEIN 58-RELATED"/>
    <property type="match status" value="1"/>
</dbReference>
<reference evidence="5" key="2">
    <citation type="submission" date="2020-12" db="EMBL/GenBank/DDBJ databases">
        <title>New Spironucleus salmonicida genome in near-complete chromosomes.</title>
        <authorList>
            <person name="Xu F."/>
            <person name="Kurt Z."/>
            <person name="Jimenez-Gonzalez A."/>
            <person name="Astvaldsson A."/>
            <person name="Andersson J.O."/>
            <person name="Svard S.G."/>
        </authorList>
    </citation>
    <scope>NUCLEOTIDE SEQUENCE</scope>
    <source>
        <strain evidence="5">ATCC 50377</strain>
    </source>
</reference>
<name>V6LCU2_9EUKA</name>
<dbReference type="Pfam" id="PF21771">
    <property type="entry name" value="CFAP58_CC"/>
    <property type="match status" value="1"/>
</dbReference>
<dbReference type="PANTHER" id="PTHR32083:SF34">
    <property type="entry name" value="COILED-COIL DOMAIN-CONTAINING PROTEIN 146"/>
    <property type="match status" value="1"/>
</dbReference>
<dbReference type="AlphaFoldDB" id="V6LCU2"/>
<keyword evidence="6" id="KW-1185">Reference proteome</keyword>
<accession>V6LCU2</accession>
<dbReference type="VEuPathDB" id="GiardiaDB:SS50377_26652"/>
<feature type="coiled-coil region" evidence="2">
    <location>
        <begin position="311"/>
        <end position="338"/>
    </location>
</feature>
<feature type="coiled-coil region" evidence="2">
    <location>
        <begin position="465"/>
        <end position="509"/>
    </location>
</feature>
<evidence type="ECO:0000256" key="1">
    <source>
        <dbReference type="ARBA" id="ARBA00023054"/>
    </source>
</evidence>
<proteinExistence type="predicted"/>
<dbReference type="GO" id="GO:0005856">
    <property type="term" value="C:cytoskeleton"/>
    <property type="evidence" value="ECO:0007669"/>
    <property type="project" value="TreeGrafter"/>
</dbReference>
<feature type="domain" description="Cilia- and flagella-associated protein 58 central coiled coil" evidence="3">
    <location>
        <begin position="422"/>
        <end position="665"/>
    </location>
</feature>
<dbReference type="EMBL" id="AUWU02000006">
    <property type="protein sequence ID" value="KAH0572442.1"/>
    <property type="molecule type" value="Genomic_DNA"/>
</dbReference>
<dbReference type="EMBL" id="KI546170">
    <property type="protein sequence ID" value="EST41496.1"/>
    <property type="molecule type" value="Genomic_DNA"/>
</dbReference>
<evidence type="ECO:0000313" key="5">
    <source>
        <dbReference type="EMBL" id="KAH0572442.1"/>
    </source>
</evidence>
<evidence type="ECO:0000313" key="6">
    <source>
        <dbReference type="Proteomes" id="UP000018208"/>
    </source>
</evidence>
<protein>
    <recommendedName>
        <fullName evidence="3">Cilia- and flagella-associated protein 58 central coiled coil domain-containing protein</fullName>
    </recommendedName>
</protein>